<dbReference type="Pfam" id="PF00158">
    <property type="entry name" value="Sigma54_activat"/>
    <property type="match status" value="1"/>
</dbReference>
<keyword evidence="1" id="KW-0547">Nucleotide-binding</keyword>
<dbReference type="AlphaFoldDB" id="A0A176YWW4"/>
<proteinExistence type="predicted"/>
<dbReference type="Gene3D" id="1.10.8.60">
    <property type="match status" value="1"/>
</dbReference>
<dbReference type="PANTHER" id="PTHR32071">
    <property type="entry name" value="TRANSCRIPTIONAL REGULATORY PROTEIN"/>
    <property type="match status" value="1"/>
</dbReference>
<keyword evidence="3" id="KW-0902">Two-component regulatory system</keyword>
<dbReference type="GO" id="GO:0043565">
    <property type="term" value="F:sequence-specific DNA binding"/>
    <property type="evidence" value="ECO:0007669"/>
    <property type="project" value="InterPro"/>
</dbReference>
<evidence type="ECO:0000256" key="6">
    <source>
        <dbReference type="ARBA" id="ARBA00023159"/>
    </source>
</evidence>
<evidence type="ECO:0000256" key="4">
    <source>
        <dbReference type="ARBA" id="ARBA00023015"/>
    </source>
</evidence>
<comment type="caution">
    <text evidence="9">The sequence shown here is derived from an EMBL/GenBank/DDBJ whole genome shotgun (WGS) entry which is preliminary data.</text>
</comment>
<dbReference type="PROSITE" id="PS00688">
    <property type="entry name" value="SIGMA54_INTERACT_3"/>
    <property type="match status" value="1"/>
</dbReference>
<evidence type="ECO:0000259" key="8">
    <source>
        <dbReference type="PROSITE" id="PS50045"/>
    </source>
</evidence>
<dbReference type="InterPro" id="IPR002078">
    <property type="entry name" value="Sigma_54_int"/>
</dbReference>
<dbReference type="InterPro" id="IPR003018">
    <property type="entry name" value="GAF"/>
</dbReference>
<dbReference type="Pfam" id="PF01590">
    <property type="entry name" value="GAF"/>
    <property type="match status" value="1"/>
</dbReference>
<dbReference type="PRINTS" id="PR01590">
    <property type="entry name" value="HTHFIS"/>
</dbReference>
<keyword evidence="10" id="KW-1185">Reference proteome</keyword>
<dbReference type="GO" id="GO:0006355">
    <property type="term" value="P:regulation of DNA-templated transcription"/>
    <property type="evidence" value="ECO:0007669"/>
    <property type="project" value="InterPro"/>
</dbReference>
<dbReference type="CDD" id="cd00009">
    <property type="entry name" value="AAA"/>
    <property type="match status" value="1"/>
</dbReference>
<dbReference type="SMART" id="SM00382">
    <property type="entry name" value="AAA"/>
    <property type="match status" value="1"/>
</dbReference>
<dbReference type="EMBL" id="LSEF01000090">
    <property type="protein sequence ID" value="OAF11370.1"/>
    <property type="molecule type" value="Genomic_DNA"/>
</dbReference>
<keyword evidence="7" id="KW-0804">Transcription</keyword>
<dbReference type="Pfam" id="PF02954">
    <property type="entry name" value="HTH_8"/>
    <property type="match status" value="1"/>
</dbReference>
<reference evidence="9 10" key="1">
    <citation type="submission" date="2016-02" db="EMBL/GenBank/DDBJ databases">
        <title>Draft genome sequence of the strain BR 10247T Bradyrhizobium neotropicale isolated from nodules of Centrolobium paraense.</title>
        <authorList>
            <person name="Simoes-Araujo J.L."/>
            <person name="Barauna A.C."/>
            <person name="Silva K."/>
            <person name="Zilli J.E."/>
        </authorList>
    </citation>
    <scope>NUCLEOTIDE SEQUENCE [LARGE SCALE GENOMIC DNA]</scope>
    <source>
        <strain evidence="9 10">BR 10247</strain>
    </source>
</reference>
<dbReference type="Proteomes" id="UP000077173">
    <property type="component" value="Unassembled WGS sequence"/>
</dbReference>
<sequence length="653" mass="71341">MGQTPEEAFANPGIERDVLTSWEHFLSGTGAGGRVVRPAINDSWLRSQKSAVDYRRSQAPMPMNDERLHCLLDKRTRLVHAGASTMALARDYMRETGTVMVLTDVDGIVLRLEGDTKLALRNAVEKTHLLPGSNWSETTCGTNAIGTALETGQAIQVHATEHFCSGIQRWTCSASVVRDPIDGAVIGAIDISGLSDSYGRQALALAISAAARIEAQLLQMELDARYRLLDQCFWMLPPSDRHHAVLFDSAGRPFKANGEMAQILRDLGAPHSQSSFPLLGSSDDRPWNNLRPAWIKEEWLRPVAYQGEHLGTVMVAPKPAVSSRSVSPPAQGDARAFTNIIHSDPKMHAVVEKCRRVGTTAAPVLLLGETGVGKEVFAQAIHSASPRRSGPLVVVNCGSVSRELLASELFGYVDGAFTGARRGGMAGKIEAASRGTLFLDEIGELPLDLQPMLLRALENGEISRIGETAARKVDFRLVAATNRDLQAEVDAQRFRKDLYYRLAVVPVIIPPLRERRDDIPLLVDQFVAQAKSRYGLAGRRFAPEVLECLRHYDWPGNVRELRNLVENLLLTSSGDPIEPSDLPDTILRTEHSREPGLSLAESAERDLISRTLRSCNGNVTATAAALGLAKSTVYAKLHRYSIRVDPSSAGLVR</sequence>
<dbReference type="InterPro" id="IPR025944">
    <property type="entry name" value="Sigma_54_int_dom_CS"/>
</dbReference>
<dbReference type="InterPro" id="IPR003593">
    <property type="entry name" value="AAA+_ATPase"/>
</dbReference>
<evidence type="ECO:0000256" key="7">
    <source>
        <dbReference type="ARBA" id="ARBA00023163"/>
    </source>
</evidence>
<keyword evidence="5" id="KW-0238">DNA-binding</keyword>
<dbReference type="InterPro" id="IPR025662">
    <property type="entry name" value="Sigma_54_int_dom_ATP-bd_1"/>
</dbReference>
<dbReference type="GO" id="GO:0000160">
    <property type="term" value="P:phosphorelay signal transduction system"/>
    <property type="evidence" value="ECO:0007669"/>
    <property type="project" value="UniProtKB-KW"/>
</dbReference>
<keyword evidence="2" id="KW-0067">ATP-binding</keyword>
<dbReference type="GO" id="GO:0005524">
    <property type="term" value="F:ATP binding"/>
    <property type="evidence" value="ECO:0007669"/>
    <property type="project" value="UniProtKB-KW"/>
</dbReference>
<dbReference type="SUPFAM" id="SSF52540">
    <property type="entry name" value="P-loop containing nucleoside triphosphate hydrolases"/>
    <property type="match status" value="1"/>
</dbReference>
<dbReference type="PROSITE" id="PS00675">
    <property type="entry name" value="SIGMA54_INTERACT_1"/>
    <property type="match status" value="1"/>
</dbReference>
<dbReference type="InterPro" id="IPR009057">
    <property type="entry name" value="Homeodomain-like_sf"/>
</dbReference>
<dbReference type="SUPFAM" id="SSF46689">
    <property type="entry name" value="Homeodomain-like"/>
    <property type="match status" value="1"/>
</dbReference>
<dbReference type="InterPro" id="IPR002197">
    <property type="entry name" value="HTH_Fis"/>
</dbReference>
<dbReference type="InterPro" id="IPR029016">
    <property type="entry name" value="GAF-like_dom_sf"/>
</dbReference>
<dbReference type="FunFam" id="3.40.50.300:FF:000006">
    <property type="entry name" value="DNA-binding transcriptional regulator NtrC"/>
    <property type="match status" value="1"/>
</dbReference>
<evidence type="ECO:0000256" key="2">
    <source>
        <dbReference type="ARBA" id="ARBA00022840"/>
    </source>
</evidence>
<dbReference type="PROSITE" id="PS50045">
    <property type="entry name" value="SIGMA54_INTERACT_4"/>
    <property type="match status" value="1"/>
</dbReference>
<dbReference type="Pfam" id="PF25601">
    <property type="entry name" value="AAA_lid_14"/>
    <property type="match status" value="1"/>
</dbReference>
<keyword evidence="4" id="KW-0805">Transcription regulation</keyword>
<dbReference type="Gene3D" id="3.40.50.300">
    <property type="entry name" value="P-loop containing nucleotide triphosphate hydrolases"/>
    <property type="match status" value="1"/>
</dbReference>
<evidence type="ECO:0000256" key="3">
    <source>
        <dbReference type="ARBA" id="ARBA00023012"/>
    </source>
</evidence>
<protein>
    <submittedName>
        <fullName evidence="9">AAA family ATPase</fullName>
    </submittedName>
</protein>
<evidence type="ECO:0000313" key="9">
    <source>
        <dbReference type="EMBL" id="OAF11370.1"/>
    </source>
</evidence>
<name>A0A176YWW4_9BRAD</name>
<evidence type="ECO:0000313" key="10">
    <source>
        <dbReference type="Proteomes" id="UP000077173"/>
    </source>
</evidence>
<organism evidence="9 10">
    <name type="scientific">Bradyrhizobium neotropicale</name>
    <dbReference type="NCBI Taxonomy" id="1497615"/>
    <lineage>
        <taxon>Bacteria</taxon>
        <taxon>Pseudomonadati</taxon>
        <taxon>Pseudomonadota</taxon>
        <taxon>Alphaproteobacteria</taxon>
        <taxon>Hyphomicrobiales</taxon>
        <taxon>Nitrobacteraceae</taxon>
        <taxon>Bradyrhizobium</taxon>
    </lineage>
</organism>
<dbReference type="InterPro" id="IPR027417">
    <property type="entry name" value="P-loop_NTPase"/>
</dbReference>
<dbReference type="Gene3D" id="3.30.450.40">
    <property type="match status" value="1"/>
</dbReference>
<dbReference type="PANTHER" id="PTHR32071:SF81">
    <property type="entry name" value="PROPIONATE CATABOLISM OPERON REGULATORY PROTEIN"/>
    <property type="match status" value="1"/>
</dbReference>
<evidence type="ECO:0000256" key="5">
    <source>
        <dbReference type="ARBA" id="ARBA00023125"/>
    </source>
</evidence>
<accession>A0A176YWW4</accession>
<gene>
    <name evidence="9" type="ORF">AXW67_24775</name>
</gene>
<evidence type="ECO:0000256" key="1">
    <source>
        <dbReference type="ARBA" id="ARBA00022741"/>
    </source>
</evidence>
<keyword evidence="6" id="KW-0010">Activator</keyword>
<feature type="domain" description="Sigma-54 factor interaction" evidence="8">
    <location>
        <begin position="340"/>
        <end position="570"/>
    </location>
</feature>
<dbReference type="InterPro" id="IPR058031">
    <property type="entry name" value="AAA_lid_NorR"/>
</dbReference>
<dbReference type="Gene3D" id="1.10.10.60">
    <property type="entry name" value="Homeodomain-like"/>
    <property type="match status" value="1"/>
</dbReference>